<protein>
    <submittedName>
        <fullName evidence="1">Uncharacterized protein</fullName>
    </submittedName>
</protein>
<organism evidence="1">
    <name type="scientific">bioreactor metagenome</name>
    <dbReference type="NCBI Taxonomy" id="1076179"/>
    <lineage>
        <taxon>unclassified sequences</taxon>
        <taxon>metagenomes</taxon>
        <taxon>ecological metagenomes</taxon>
    </lineage>
</organism>
<gene>
    <name evidence="1" type="ORF">SDC9_194395</name>
</gene>
<dbReference type="AlphaFoldDB" id="A0A645I7C0"/>
<dbReference type="EMBL" id="VSSQ01107763">
    <property type="protein sequence ID" value="MPN46796.1"/>
    <property type="molecule type" value="Genomic_DNA"/>
</dbReference>
<evidence type="ECO:0000313" key="1">
    <source>
        <dbReference type="EMBL" id="MPN46796.1"/>
    </source>
</evidence>
<comment type="caution">
    <text evidence="1">The sequence shown here is derived from an EMBL/GenBank/DDBJ whole genome shotgun (WGS) entry which is preliminary data.</text>
</comment>
<sequence>MFLKEYVGCLVRREGCHYFCEDALTVVVPSSQRNRGIFERFVVIGILEAKAELTCRTNKFRLVASIVGKGVYLNEAFVIGFGFPACCFVLLRYTVEA</sequence>
<name>A0A645I7C0_9ZZZZ</name>
<reference evidence="1" key="1">
    <citation type="submission" date="2019-08" db="EMBL/GenBank/DDBJ databases">
        <authorList>
            <person name="Kucharzyk K."/>
            <person name="Murdoch R.W."/>
            <person name="Higgins S."/>
            <person name="Loffler F."/>
        </authorList>
    </citation>
    <scope>NUCLEOTIDE SEQUENCE</scope>
</reference>
<accession>A0A645I7C0</accession>
<proteinExistence type="predicted"/>